<dbReference type="SUPFAM" id="SSF52507">
    <property type="entry name" value="Homo-oligomeric flavin-containing Cys decarboxylases, HFCD"/>
    <property type="match status" value="1"/>
</dbReference>
<dbReference type="GO" id="GO:0016829">
    <property type="term" value="F:lyase activity"/>
    <property type="evidence" value="ECO:0007669"/>
    <property type="project" value="UniProtKB-KW"/>
</dbReference>
<name>A0A0P6X7M1_9CHLR</name>
<feature type="domain" description="Flavoprotein" evidence="8">
    <location>
        <begin position="6"/>
        <end position="172"/>
    </location>
</feature>
<sequence>MNEKDKRLIIAITGASGAVYGIRALQILRAARVETHLVISAAAALTIPQETSWSVAQVLELADFTYSDSDTGARIASGSFSANGMLIAPCSIKTLSAVANSACDTLIARAADVCLKEGRPLLLAVRETPLHRGHLRLMDLAARSGAVIFPPVPAFYGHPQTLQDVIDASVGRMLARLGIENELYPRWTGL</sequence>
<comment type="catalytic activity">
    <reaction evidence="5 7">
        <text>dimethylallyl phosphate + FMNH2 = prenylated FMNH2 + phosphate</text>
        <dbReference type="Rhea" id="RHEA:37743"/>
        <dbReference type="ChEBI" id="CHEBI:43474"/>
        <dbReference type="ChEBI" id="CHEBI:57618"/>
        <dbReference type="ChEBI" id="CHEBI:87467"/>
        <dbReference type="ChEBI" id="CHEBI:88052"/>
        <dbReference type="EC" id="2.5.1.129"/>
    </reaction>
</comment>
<dbReference type="InterPro" id="IPR003382">
    <property type="entry name" value="Flavoprotein"/>
</dbReference>
<evidence type="ECO:0000256" key="1">
    <source>
        <dbReference type="ARBA" id="ARBA00022602"/>
    </source>
</evidence>
<dbReference type="PATRIC" id="fig|1134406.4.peg.120"/>
<dbReference type="InterPro" id="IPR036551">
    <property type="entry name" value="Flavin_trans-like"/>
</dbReference>
<dbReference type="NCBIfam" id="NF004685">
    <property type="entry name" value="PRK06029.1"/>
    <property type="match status" value="1"/>
</dbReference>
<organism evidence="9 10">
    <name type="scientific">Ornatilinea apprima</name>
    <dbReference type="NCBI Taxonomy" id="1134406"/>
    <lineage>
        <taxon>Bacteria</taxon>
        <taxon>Bacillati</taxon>
        <taxon>Chloroflexota</taxon>
        <taxon>Anaerolineae</taxon>
        <taxon>Anaerolineales</taxon>
        <taxon>Anaerolineaceae</taxon>
        <taxon>Ornatilinea</taxon>
    </lineage>
</organism>
<dbReference type="InterPro" id="IPR004507">
    <property type="entry name" value="UbiX-like"/>
</dbReference>
<dbReference type="FunFam" id="3.40.50.1950:FF:000001">
    <property type="entry name" value="Flavin prenyltransferase UbiX"/>
    <property type="match status" value="1"/>
</dbReference>
<comment type="caution">
    <text evidence="9">The sequence shown here is derived from an EMBL/GenBank/DDBJ whole genome shotgun (WGS) entry which is preliminary data.</text>
</comment>
<evidence type="ECO:0000313" key="9">
    <source>
        <dbReference type="EMBL" id="KPL79030.1"/>
    </source>
</evidence>
<feature type="binding site" evidence="7">
    <location>
        <position position="156"/>
    </location>
    <ligand>
        <name>dimethylallyl phosphate</name>
        <dbReference type="ChEBI" id="CHEBI:88052"/>
    </ligand>
</feature>
<keyword evidence="10" id="KW-1185">Reference proteome</keyword>
<proteinExistence type="inferred from homology"/>
<reference evidence="9 10" key="1">
    <citation type="submission" date="2015-07" db="EMBL/GenBank/DDBJ databases">
        <title>Genome sequence of Ornatilinea apprima DSM 23815.</title>
        <authorList>
            <person name="Hemp J."/>
            <person name="Ward L.M."/>
            <person name="Pace L.A."/>
            <person name="Fischer W.W."/>
        </authorList>
    </citation>
    <scope>NUCLEOTIDE SEQUENCE [LARGE SCALE GENOMIC DNA]</scope>
    <source>
        <strain evidence="9 10">P3M-1</strain>
    </source>
</reference>
<dbReference type="Gene3D" id="3.40.50.1950">
    <property type="entry name" value="Flavin prenyltransferase-like"/>
    <property type="match status" value="1"/>
</dbReference>
<dbReference type="AlphaFoldDB" id="A0A0P6X7M1"/>
<evidence type="ECO:0000256" key="5">
    <source>
        <dbReference type="ARBA" id="ARBA00050612"/>
    </source>
</evidence>
<protein>
    <recommendedName>
        <fullName evidence="7">Flavin prenyltransferase UbiX</fullName>
        <ecNumber evidence="7">2.5.1.129</ecNumber>
    </recommendedName>
</protein>
<keyword evidence="3 7" id="KW-0288">FMN</keyword>
<dbReference type="STRING" id="1134406.ADN00_03830"/>
<feature type="binding site" evidence="7">
    <location>
        <begin position="14"/>
        <end position="16"/>
    </location>
    <ligand>
        <name>FMN</name>
        <dbReference type="ChEBI" id="CHEBI:58210"/>
    </ligand>
</feature>
<evidence type="ECO:0000256" key="6">
    <source>
        <dbReference type="ARBA" id="ARBA00060793"/>
    </source>
</evidence>
<evidence type="ECO:0000313" key="10">
    <source>
        <dbReference type="Proteomes" id="UP000050417"/>
    </source>
</evidence>
<dbReference type="GO" id="GO:0106141">
    <property type="term" value="F:flavin prenyltransferase activity"/>
    <property type="evidence" value="ECO:0007669"/>
    <property type="project" value="UniProtKB-EC"/>
</dbReference>
<comment type="similarity">
    <text evidence="6 7">Belongs to the UbiX/PAD1 family.</text>
</comment>
<gene>
    <name evidence="7" type="primary">ubiX</name>
    <name evidence="9" type="ORF">ADN00_03830</name>
</gene>
<evidence type="ECO:0000259" key="8">
    <source>
        <dbReference type="Pfam" id="PF02441"/>
    </source>
</evidence>
<accession>A0A0P6X7M1</accession>
<feature type="binding site" evidence="7">
    <location>
        <begin position="91"/>
        <end position="94"/>
    </location>
    <ligand>
        <name>FMN</name>
        <dbReference type="ChEBI" id="CHEBI:58210"/>
    </ligand>
</feature>
<dbReference type="Pfam" id="PF02441">
    <property type="entry name" value="Flavoprotein"/>
    <property type="match status" value="1"/>
</dbReference>
<evidence type="ECO:0000256" key="7">
    <source>
        <dbReference type="HAMAP-Rule" id="MF_01984"/>
    </source>
</evidence>
<feature type="binding site" evidence="7">
    <location>
        <position position="126"/>
    </location>
    <ligand>
        <name>FMN</name>
        <dbReference type="ChEBI" id="CHEBI:58210"/>
    </ligand>
</feature>
<dbReference type="NCBIfam" id="TIGR00421">
    <property type="entry name" value="ubiX_pad"/>
    <property type="match status" value="1"/>
</dbReference>
<evidence type="ECO:0000256" key="2">
    <source>
        <dbReference type="ARBA" id="ARBA00022630"/>
    </source>
</evidence>
<evidence type="ECO:0000256" key="4">
    <source>
        <dbReference type="ARBA" id="ARBA00022679"/>
    </source>
</evidence>
<keyword evidence="9" id="KW-0456">Lyase</keyword>
<keyword evidence="2 7" id="KW-0285">Flavoprotein</keyword>
<dbReference type="Proteomes" id="UP000050417">
    <property type="component" value="Unassembled WGS sequence"/>
</dbReference>
<dbReference type="HAMAP" id="MF_01984">
    <property type="entry name" value="ubiX_pad"/>
    <property type="match status" value="1"/>
</dbReference>
<feature type="binding site" evidence="7">
    <location>
        <position position="172"/>
    </location>
    <ligand>
        <name>dimethylallyl phosphate</name>
        <dbReference type="ChEBI" id="CHEBI:88052"/>
    </ligand>
</feature>
<dbReference type="OrthoDB" id="9781577at2"/>
<evidence type="ECO:0000256" key="3">
    <source>
        <dbReference type="ARBA" id="ARBA00022643"/>
    </source>
</evidence>
<comment type="function">
    <text evidence="7">Flavin prenyltransferase that catalyzes the synthesis of the prenylated FMN cofactor (prenyl-FMN) for 4-hydroxy-3-polyprenylbenzoic acid decarboxylase UbiD. The prenyltransferase is metal-independent and links a dimethylallyl moiety from dimethylallyl monophosphate (DMAP) to the flavin N5 and C6 atoms of FMN.</text>
</comment>
<dbReference type="EMBL" id="LGCL01000015">
    <property type="protein sequence ID" value="KPL79030.1"/>
    <property type="molecule type" value="Genomic_DNA"/>
</dbReference>
<feature type="binding site" evidence="7">
    <location>
        <position position="103"/>
    </location>
    <ligand>
        <name>FMN</name>
        <dbReference type="ChEBI" id="CHEBI:58210"/>
    </ligand>
</feature>
<feature type="binding site" evidence="7">
    <location>
        <position position="40"/>
    </location>
    <ligand>
        <name>FMN</name>
        <dbReference type="ChEBI" id="CHEBI:58210"/>
    </ligand>
</feature>
<keyword evidence="1 7" id="KW-0637">Prenyltransferase</keyword>
<dbReference type="EC" id="2.5.1.129" evidence="7"/>
<keyword evidence="4 7" id="KW-0808">Transferase</keyword>